<keyword evidence="5 7" id="KW-1133">Transmembrane helix</keyword>
<keyword evidence="6 7" id="KW-0472">Membrane</keyword>
<feature type="domain" description="Acyltransferase 3" evidence="8">
    <location>
        <begin position="15"/>
        <end position="349"/>
    </location>
</feature>
<proteinExistence type="inferred from homology"/>
<accession>A0A9D9EFP2</accession>
<dbReference type="GO" id="GO:0009246">
    <property type="term" value="P:enterobacterial common antigen biosynthetic process"/>
    <property type="evidence" value="ECO:0007669"/>
    <property type="project" value="TreeGrafter"/>
</dbReference>
<reference evidence="9" key="2">
    <citation type="journal article" date="2021" name="PeerJ">
        <title>Extensive microbial diversity within the chicken gut microbiome revealed by metagenomics and culture.</title>
        <authorList>
            <person name="Gilroy R."/>
            <person name="Ravi A."/>
            <person name="Getino M."/>
            <person name="Pursley I."/>
            <person name="Horton D.L."/>
            <person name="Alikhan N.F."/>
            <person name="Baker D."/>
            <person name="Gharbi K."/>
            <person name="Hall N."/>
            <person name="Watson M."/>
            <person name="Adriaenssens E.M."/>
            <person name="Foster-Nyarko E."/>
            <person name="Jarju S."/>
            <person name="Secka A."/>
            <person name="Antonio M."/>
            <person name="Oren A."/>
            <person name="Chaudhuri R.R."/>
            <person name="La Ragione R."/>
            <person name="Hildebrand F."/>
            <person name="Pallen M.J."/>
        </authorList>
    </citation>
    <scope>NUCLEOTIDE SEQUENCE</scope>
    <source>
        <strain evidence="9">D3-1215</strain>
    </source>
</reference>
<keyword evidence="9" id="KW-0012">Acyltransferase</keyword>
<dbReference type="InterPro" id="IPR002656">
    <property type="entry name" value="Acyl_transf_3_dom"/>
</dbReference>
<protein>
    <submittedName>
        <fullName evidence="9">Acyltransferase</fullName>
    </submittedName>
</protein>
<feature type="transmembrane region" description="Helical" evidence="7">
    <location>
        <begin position="105"/>
        <end position="127"/>
    </location>
</feature>
<dbReference type="PANTHER" id="PTHR40074">
    <property type="entry name" value="O-ACETYLTRANSFERASE WECH"/>
    <property type="match status" value="1"/>
</dbReference>
<evidence type="ECO:0000256" key="3">
    <source>
        <dbReference type="ARBA" id="ARBA00022475"/>
    </source>
</evidence>
<dbReference type="GO" id="GO:0005886">
    <property type="term" value="C:plasma membrane"/>
    <property type="evidence" value="ECO:0007669"/>
    <property type="project" value="UniProtKB-SubCell"/>
</dbReference>
<dbReference type="AlphaFoldDB" id="A0A9D9EFP2"/>
<feature type="transmembrane region" description="Helical" evidence="7">
    <location>
        <begin position="273"/>
        <end position="290"/>
    </location>
</feature>
<dbReference type="Pfam" id="PF01757">
    <property type="entry name" value="Acyl_transf_3"/>
    <property type="match status" value="1"/>
</dbReference>
<evidence type="ECO:0000256" key="7">
    <source>
        <dbReference type="SAM" id="Phobius"/>
    </source>
</evidence>
<feature type="transmembrane region" description="Helical" evidence="7">
    <location>
        <begin position="338"/>
        <end position="361"/>
    </location>
</feature>
<organism evidence="9 10">
    <name type="scientific">Candidatus Enterocola intestinipullorum</name>
    <dbReference type="NCBI Taxonomy" id="2840783"/>
    <lineage>
        <taxon>Bacteria</taxon>
        <taxon>Pseudomonadati</taxon>
        <taxon>Bacteroidota</taxon>
        <taxon>Bacteroidia</taxon>
        <taxon>Bacteroidales</taxon>
        <taxon>Candidatus Enterocola</taxon>
    </lineage>
</organism>
<dbReference type="GO" id="GO:0016413">
    <property type="term" value="F:O-acetyltransferase activity"/>
    <property type="evidence" value="ECO:0007669"/>
    <property type="project" value="TreeGrafter"/>
</dbReference>
<feature type="transmembrane region" description="Helical" evidence="7">
    <location>
        <begin position="243"/>
        <end position="261"/>
    </location>
</feature>
<sequence length="377" mass="42543">MQPVRTNSTDKTLSYSLDLLRFPMITIIVLIHTNFAVQPAYMENLAANNCDAGIANGIMYYIIGFLAWVSTPVFYTMSGYLFFYKTGDFDKTVYIKKISRRIHSLLIPYIIWNLSYLIILLTAQLIVPDLINSNKHTDMSGMKWLWAFWDMSRINPVNVSGPIDGPLYFIKEIMVMSIFSPLFYFVLKNRKTGICALAISMCLFWFNEELHLKDSYANSVAFFGTGAYLSIHGINIASVSKKYLKLSCPLVIICCIAGFLSFDSKFENLANNIYSTLACMSAFGVAALYAGHKIQGNPEYTPCRILPSSVFFIFASHSMVLSLLMKILLRIWPLNSDIEVLVCFAVIWILGTAIPLSAYILCRKVFPRFTAVICGGR</sequence>
<evidence type="ECO:0000256" key="1">
    <source>
        <dbReference type="ARBA" id="ARBA00004651"/>
    </source>
</evidence>
<comment type="caution">
    <text evidence="9">The sequence shown here is derived from an EMBL/GenBank/DDBJ whole genome shotgun (WGS) entry which is preliminary data.</text>
</comment>
<keyword evidence="4 7" id="KW-0812">Transmembrane</keyword>
<feature type="transmembrane region" description="Helical" evidence="7">
    <location>
        <begin position="310"/>
        <end position="332"/>
    </location>
</feature>
<evidence type="ECO:0000256" key="6">
    <source>
        <dbReference type="ARBA" id="ARBA00023136"/>
    </source>
</evidence>
<comment type="subcellular location">
    <subcellularLocation>
        <location evidence="1">Cell membrane</location>
        <topology evidence="1">Multi-pass membrane protein</topology>
    </subcellularLocation>
</comment>
<evidence type="ECO:0000313" key="9">
    <source>
        <dbReference type="EMBL" id="MBO8447261.1"/>
    </source>
</evidence>
<evidence type="ECO:0000256" key="5">
    <source>
        <dbReference type="ARBA" id="ARBA00022989"/>
    </source>
</evidence>
<evidence type="ECO:0000256" key="4">
    <source>
        <dbReference type="ARBA" id="ARBA00022692"/>
    </source>
</evidence>
<dbReference type="Proteomes" id="UP000823637">
    <property type="component" value="Unassembled WGS sequence"/>
</dbReference>
<evidence type="ECO:0000259" key="8">
    <source>
        <dbReference type="Pfam" id="PF01757"/>
    </source>
</evidence>
<feature type="transmembrane region" description="Helical" evidence="7">
    <location>
        <begin position="168"/>
        <end position="187"/>
    </location>
</feature>
<gene>
    <name evidence="9" type="ORF">IAC32_05910</name>
</gene>
<comment type="similarity">
    <text evidence="2">Belongs to the acyltransferase 3 family.</text>
</comment>
<evidence type="ECO:0000256" key="2">
    <source>
        <dbReference type="ARBA" id="ARBA00007400"/>
    </source>
</evidence>
<feature type="transmembrane region" description="Helical" evidence="7">
    <location>
        <begin position="58"/>
        <end position="84"/>
    </location>
</feature>
<keyword evidence="3" id="KW-1003">Cell membrane</keyword>
<dbReference type="PANTHER" id="PTHR40074:SF2">
    <property type="entry name" value="O-ACETYLTRANSFERASE WECH"/>
    <property type="match status" value="1"/>
</dbReference>
<dbReference type="EMBL" id="JADIMR010000088">
    <property type="protein sequence ID" value="MBO8447261.1"/>
    <property type="molecule type" value="Genomic_DNA"/>
</dbReference>
<evidence type="ECO:0000313" key="10">
    <source>
        <dbReference type="Proteomes" id="UP000823637"/>
    </source>
</evidence>
<feature type="transmembrane region" description="Helical" evidence="7">
    <location>
        <begin position="20"/>
        <end position="38"/>
    </location>
</feature>
<reference evidence="9" key="1">
    <citation type="submission" date="2020-10" db="EMBL/GenBank/DDBJ databases">
        <authorList>
            <person name="Gilroy R."/>
        </authorList>
    </citation>
    <scope>NUCLEOTIDE SEQUENCE</scope>
    <source>
        <strain evidence="9">D3-1215</strain>
    </source>
</reference>
<name>A0A9D9EFP2_9BACT</name>
<keyword evidence="9" id="KW-0808">Transferase</keyword>